<evidence type="ECO:0000313" key="2">
    <source>
        <dbReference type="Proteomes" id="UP000294919"/>
    </source>
</evidence>
<keyword evidence="2" id="KW-1185">Reference proteome</keyword>
<comment type="caution">
    <text evidence="1">The sequence shown here is derived from an EMBL/GenBank/DDBJ whole genome shotgun (WGS) entry which is preliminary data.</text>
</comment>
<dbReference type="Gene3D" id="3.30.1490.480">
    <property type="entry name" value="Endolytic murein transglycosylase"/>
    <property type="match status" value="1"/>
</dbReference>
<dbReference type="EMBL" id="SLWV01000001">
    <property type="protein sequence ID" value="TCO79916.1"/>
    <property type="molecule type" value="Genomic_DNA"/>
</dbReference>
<gene>
    <name evidence="1" type="ORF">EV214_101150</name>
</gene>
<reference evidence="1 2" key="1">
    <citation type="submission" date="2019-03" db="EMBL/GenBank/DDBJ databases">
        <title>Genomic Encyclopedia of Type Strains, Phase IV (KMG-IV): sequencing the most valuable type-strain genomes for metagenomic binning, comparative biology and taxonomic classification.</title>
        <authorList>
            <person name="Goeker M."/>
        </authorList>
    </citation>
    <scope>NUCLEOTIDE SEQUENCE [LARGE SCALE GENOMIC DNA]</scope>
    <source>
        <strain evidence="1 2">DSM 102940</strain>
    </source>
</reference>
<proteinExistence type="predicted"/>
<name>A0A4R2L7D7_9FIRM</name>
<sequence>MRKNILVGVLLGIGIGLILSSVFHIVKHENKQILPDEKFIKSEARKLGMIDPVEYFDKGNINNENIKNINEPVEKKTDERMVVKIPRGYKSEDISKVLKQKKLIVSEESFLNIINNKGLENKLRWGIYEFNAKELEVDIIDRIVKGNYIKE</sequence>
<evidence type="ECO:0008006" key="3">
    <source>
        <dbReference type="Google" id="ProtNLM"/>
    </source>
</evidence>
<accession>A0A4R2L7D7</accession>
<dbReference type="OrthoDB" id="1955047at2"/>
<dbReference type="Proteomes" id="UP000294919">
    <property type="component" value="Unassembled WGS sequence"/>
</dbReference>
<dbReference type="AlphaFoldDB" id="A0A4R2L7D7"/>
<evidence type="ECO:0000313" key="1">
    <source>
        <dbReference type="EMBL" id="TCO79916.1"/>
    </source>
</evidence>
<protein>
    <recommendedName>
        <fullName evidence="3">YceG-like family protein</fullName>
    </recommendedName>
</protein>
<organism evidence="1 2">
    <name type="scientific">Marinisporobacter balticus</name>
    <dbReference type="NCBI Taxonomy" id="2018667"/>
    <lineage>
        <taxon>Bacteria</taxon>
        <taxon>Bacillati</taxon>
        <taxon>Bacillota</taxon>
        <taxon>Clostridia</taxon>
        <taxon>Peptostreptococcales</taxon>
        <taxon>Thermotaleaceae</taxon>
        <taxon>Marinisporobacter</taxon>
    </lineage>
</organism>
<dbReference type="RefSeq" id="WP_132241681.1">
    <property type="nucleotide sequence ID" value="NZ_SLWV01000001.1"/>
</dbReference>